<dbReference type="PANTHER" id="PTHR33603:SF1">
    <property type="entry name" value="RIBOSOMAL RNA LARGE SUBUNIT METHYLTRANSFERASE H"/>
    <property type="match status" value="1"/>
</dbReference>
<name>A0AAX1EG86_9GAMM</name>
<dbReference type="EMBL" id="CP038254">
    <property type="protein sequence ID" value="QBR84145.1"/>
    <property type="molecule type" value="Genomic_DNA"/>
</dbReference>
<organism evidence="6 7">
    <name type="scientific">Legionella israelensis</name>
    <dbReference type="NCBI Taxonomy" id="454"/>
    <lineage>
        <taxon>Bacteria</taxon>
        <taxon>Pseudomonadati</taxon>
        <taxon>Pseudomonadota</taxon>
        <taxon>Gammaproteobacteria</taxon>
        <taxon>Legionellales</taxon>
        <taxon>Legionellaceae</taxon>
        <taxon>Legionella</taxon>
    </lineage>
</organism>
<dbReference type="EC" id="2.1.1.177" evidence="5"/>
<evidence type="ECO:0000313" key="7">
    <source>
        <dbReference type="Proteomes" id="UP000295517"/>
    </source>
</evidence>
<comment type="subcellular location">
    <subcellularLocation>
        <location evidence="5">Cytoplasm</location>
    </subcellularLocation>
</comment>
<sequence length="156" mass="17897">MLKITIIAMGTKMPLWVVEGSNEYAKRLQEHTQLKIIEIPLIKRSKTSDIARIQDKESSQILSSLPPDALIIALDIEGKSFNSPDLAKKMLQLQLHYSHICFIIGGPEGVSEKILKHCHEKWSLSRLTLPHPLVRIFLLETLYRAWAINNKHPYHK</sequence>
<dbReference type="GO" id="GO:0070038">
    <property type="term" value="F:rRNA (pseudouridine-N3-)-methyltransferase activity"/>
    <property type="evidence" value="ECO:0007669"/>
    <property type="project" value="UniProtKB-UniRule"/>
</dbReference>
<dbReference type="RefSeq" id="WP_135060399.1">
    <property type="nucleotide sequence ID" value="NZ_CP038254.1"/>
</dbReference>
<dbReference type="Proteomes" id="UP000295517">
    <property type="component" value="Chromosome"/>
</dbReference>
<protein>
    <recommendedName>
        <fullName evidence="5">Ribosomal RNA large subunit methyltransferase H</fullName>
        <ecNumber evidence="5">2.1.1.177</ecNumber>
    </recommendedName>
    <alternativeName>
        <fullName evidence="5">23S rRNA (pseudouridine1915-N3)-methyltransferase</fullName>
    </alternativeName>
    <alternativeName>
        <fullName evidence="5">23S rRNA m3Psi1915 methyltransferase</fullName>
    </alternativeName>
    <alternativeName>
        <fullName evidence="5">rRNA (pseudouridine-N3-)-methyltransferase RlmH</fullName>
    </alternativeName>
</protein>
<gene>
    <name evidence="5 6" type="primary">rlmH</name>
    <name evidence="6" type="ORF">E3983_07100</name>
</gene>
<evidence type="ECO:0000256" key="4">
    <source>
        <dbReference type="ARBA" id="ARBA00038303"/>
    </source>
</evidence>
<dbReference type="HAMAP" id="MF_00658">
    <property type="entry name" value="23SrRNA_methyltr_H"/>
    <property type="match status" value="1"/>
</dbReference>
<accession>A0AAX1EG86</accession>
<dbReference type="InterPro" id="IPR029026">
    <property type="entry name" value="tRNA_m1G_MTases_N"/>
</dbReference>
<evidence type="ECO:0000256" key="5">
    <source>
        <dbReference type="HAMAP-Rule" id="MF_00658"/>
    </source>
</evidence>
<dbReference type="NCBIfam" id="NF000986">
    <property type="entry name" value="PRK00103.1-4"/>
    <property type="match status" value="1"/>
</dbReference>
<dbReference type="PANTHER" id="PTHR33603">
    <property type="entry name" value="METHYLTRANSFERASE"/>
    <property type="match status" value="1"/>
</dbReference>
<dbReference type="SUPFAM" id="SSF75217">
    <property type="entry name" value="alpha/beta knot"/>
    <property type="match status" value="1"/>
</dbReference>
<proteinExistence type="inferred from homology"/>
<dbReference type="Gene3D" id="3.40.1280.10">
    <property type="match status" value="1"/>
</dbReference>
<feature type="binding site" evidence="5">
    <location>
        <begin position="124"/>
        <end position="129"/>
    </location>
    <ligand>
        <name>S-adenosyl-L-methionine</name>
        <dbReference type="ChEBI" id="CHEBI:59789"/>
    </ligand>
</feature>
<keyword evidence="5" id="KW-0698">rRNA processing</keyword>
<comment type="similarity">
    <text evidence="4 5">Belongs to the RNA methyltransferase RlmH family.</text>
</comment>
<evidence type="ECO:0000256" key="2">
    <source>
        <dbReference type="ARBA" id="ARBA00022679"/>
    </source>
</evidence>
<reference evidence="6 7" key="1">
    <citation type="submission" date="2019-03" db="EMBL/GenBank/DDBJ databases">
        <title>Diverse conjugative elements silence natural transformation in Legionella species.</title>
        <authorList>
            <person name="Durieux I."/>
            <person name="Ginevra C."/>
            <person name="Attaiech L."/>
            <person name="Picq K."/>
            <person name="Juan P.A."/>
            <person name="Jarraud S."/>
            <person name="Charpentier X."/>
        </authorList>
    </citation>
    <scope>NUCLEOTIDE SEQUENCE [LARGE SCALE GENOMIC DNA]</scope>
    <source>
        <strain evidence="6 7">HL-0427-4011</strain>
    </source>
</reference>
<comment type="catalytic activity">
    <reaction evidence="5">
        <text>pseudouridine(1915) in 23S rRNA + S-adenosyl-L-methionine = N(3)-methylpseudouridine(1915) in 23S rRNA + S-adenosyl-L-homocysteine + H(+)</text>
        <dbReference type="Rhea" id="RHEA:42752"/>
        <dbReference type="Rhea" id="RHEA-COMP:10221"/>
        <dbReference type="Rhea" id="RHEA-COMP:10222"/>
        <dbReference type="ChEBI" id="CHEBI:15378"/>
        <dbReference type="ChEBI" id="CHEBI:57856"/>
        <dbReference type="ChEBI" id="CHEBI:59789"/>
        <dbReference type="ChEBI" id="CHEBI:65314"/>
        <dbReference type="ChEBI" id="CHEBI:74486"/>
        <dbReference type="EC" id="2.1.1.177"/>
    </reaction>
</comment>
<comment type="function">
    <text evidence="5">Specifically methylates the pseudouridine at position 1915 (m3Psi1915) in 23S rRNA.</text>
</comment>
<dbReference type="AlphaFoldDB" id="A0AAX1EG86"/>
<keyword evidence="1 5" id="KW-0489">Methyltransferase</keyword>
<dbReference type="GO" id="GO:0005737">
    <property type="term" value="C:cytoplasm"/>
    <property type="evidence" value="ECO:0007669"/>
    <property type="project" value="UniProtKB-SubCell"/>
</dbReference>
<keyword evidence="5" id="KW-0963">Cytoplasm</keyword>
<feature type="binding site" evidence="5">
    <location>
        <position position="105"/>
    </location>
    <ligand>
        <name>S-adenosyl-L-methionine</name>
        <dbReference type="ChEBI" id="CHEBI:59789"/>
    </ligand>
</feature>
<evidence type="ECO:0000256" key="3">
    <source>
        <dbReference type="ARBA" id="ARBA00022691"/>
    </source>
</evidence>
<keyword evidence="3 5" id="KW-0949">S-adenosyl-L-methionine</keyword>
<dbReference type="InterPro" id="IPR029028">
    <property type="entry name" value="Alpha/beta_knot_MTases"/>
</dbReference>
<evidence type="ECO:0000256" key="1">
    <source>
        <dbReference type="ARBA" id="ARBA00022603"/>
    </source>
</evidence>
<dbReference type="PIRSF" id="PIRSF004505">
    <property type="entry name" value="MT_bac"/>
    <property type="match status" value="1"/>
</dbReference>
<evidence type="ECO:0000313" key="6">
    <source>
        <dbReference type="EMBL" id="QBR84145.1"/>
    </source>
</evidence>
<feature type="binding site" evidence="5">
    <location>
        <position position="74"/>
    </location>
    <ligand>
        <name>S-adenosyl-L-methionine</name>
        <dbReference type="ChEBI" id="CHEBI:59789"/>
    </ligand>
</feature>
<comment type="subunit">
    <text evidence="5">Homodimer.</text>
</comment>
<keyword evidence="2 5" id="KW-0808">Transferase</keyword>
<dbReference type="NCBIfam" id="TIGR00246">
    <property type="entry name" value="tRNA_RlmH_YbeA"/>
    <property type="match status" value="1"/>
</dbReference>
<dbReference type="CDD" id="cd18081">
    <property type="entry name" value="RlmH-like"/>
    <property type="match status" value="1"/>
</dbReference>
<dbReference type="InterPro" id="IPR003742">
    <property type="entry name" value="RlmH-like"/>
</dbReference>
<dbReference type="Pfam" id="PF02590">
    <property type="entry name" value="SPOUT_MTase"/>
    <property type="match status" value="1"/>
</dbReference>